<protein>
    <submittedName>
        <fullName evidence="7">Unannotated protein</fullName>
    </submittedName>
</protein>
<evidence type="ECO:0000256" key="1">
    <source>
        <dbReference type="ARBA" id="ARBA00004141"/>
    </source>
</evidence>
<feature type="transmembrane region" description="Helical" evidence="5">
    <location>
        <begin position="64"/>
        <end position="82"/>
    </location>
</feature>
<evidence type="ECO:0000256" key="2">
    <source>
        <dbReference type="ARBA" id="ARBA00022692"/>
    </source>
</evidence>
<feature type="transmembrane region" description="Helical" evidence="5">
    <location>
        <begin position="149"/>
        <end position="169"/>
    </location>
</feature>
<dbReference type="PANTHER" id="PTHR32322">
    <property type="entry name" value="INNER MEMBRANE TRANSPORTER"/>
    <property type="match status" value="1"/>
</dbReference>
<feature type="transmembrane region" description="Helical" evidence="5">
    <location>
        <begin position="88"/>
        <end position="112"/>
    </location>
</feature>
<dbReference type="EMBL" id="CAEZVD010000036">
    <property type="protein sequence ID" value="CAB4620095.1"/>
    <property type="molecule type" value="Genomic_DNA"/>
</dbReference>
<feature type="transmembrane region" description="Helical" evidence="5">
    <location>
        <begin position="181"/>
        <end position="201"/>
    </location>
</feature>
<dbReference type="PANTHER" id="PTHR32322:SF9">
    <property type="entry name" value="AMINO-ACID METABOLITE EFFLUX PUMP-RELATED"/>
    <property type="match status" value="1"/>
</dbReference>
<feature type="transmembrane region" description="Helical" evidence="5">
    <location>
        <begin position="245"/>
        <end position="263"/>
    </location>
</feature>
<keyword evidence="3 5" id="KW-1133">Transmembrane helix</keyword>
<evidence type="ECO:0000313" key="7">
    <source>
        <dbReference type="EMBL" id="CAB4620095.1"/>
    </source>
</evidence>
<reference evidence="7" key="1">
    <citation type="submission" date="2020-05" db="EMBL/GenBank/DDBJ databases">
        <authorList>
            <person name="Chiriac C."/>
            <person name="Salcher M."/>
            <person name="Ghai R."/>
            <person name="Kavagutti S V."/>
        </authorList>
    </citation>
    <scope>NUCLEOTIDE SEQUENCE</scope>
</reference>
<evidence type="ECO:0000259" key="6">
    <source>
        <dbReference type="Pfam" id="PF00892"/>
    </source>
</evidence>
<feature type="transmembrane region" description="Helical" evidence="5">
    <location>
        <begin position="33"/>
        <end position="52"/>
    </location>
</feature>
<sequence>MSRKGLILFLIAGTAWGLPYLFIRIAVEDFSTWTIVFTRVVIGAAVLIPIALNLKVLVPALKAWKYVLAYAVIEMVGPWFLITEAERVINSGLAGLLVATVPFFGLMLGLFYQKDKSLAHPKTLAGLVIGFAGVILLVGIDALSGHISLPHVLMIILAALGYSIAPVIVATKIPHVSGVAVNGLAMAIVAVVYAVPAAINIPSEIAASPSLDSILSIVGLGVICSAIAFVAFFRLVREIGSTRATLVTYMNMAVAVLLGIVLLSEPITPGILVGFPLVIIGSVLATRKHASKKLASKKLSAKESDNEVSA</sequence>
<dbReference type="SUPFAM" id="SSF103481">
    <property type="entry name" value="Multidrug resistance efflux transporter EmrE"/>
    <property type="match status" value="2"/>
</dbReference>
<name>A0A6J6I8C1_9ZZZZ</name>
<comment type="subcellular location">
    <subcellularLocation>
        <location evidence="1">Membrane</location>
        <topology evidence="1">Multi-pass membrane protein</topology>
    </subcellularLocation>
</comment>
<evidence type="ECO:0000256" key="4">
    <source>
        <dbReference type="ARBA" id="ARBA00023136"/>
    </source>
</evidence>
<feature type="domain" description="EamA" evidence="6">
    <location>
        <begin position="4"/>
        <end position="138"/>
    </location>
</feature>
<feature type="transmembrane region" description="Helical" evidence="5">
    <location>
        <begin position="269"/>
        <end position="286"/>
    </location>
</feature>
<feature type="domain" description="EamA" evidence="6">
    <location>
        <begin position="152"/>
        <end position="286"/>
    </location>
</feature>
<accession>A0A6J6I8C1</accession>
<evidence type="ECO:0000256" key="3">
    <source>
        <dbReference type="ARBA" id="ARBA00022989"/>
    </source>
</evidence>
<organism evidence="7">
    <name type="scientific">freshwater metagenome</name>
    <dbReference type="NCBI Taxonomy" id="449393"/>
    <lineage>
        <taxon>unclassified sequences</taxon>
        <taxon>metagenomes</taxon>
        <taxon>ecological metagenomes</taxon>
    </lineage>
</organism>
<keyword evidence="2 5" id="KW-0812">Transmembrane</keyword>
<dbReference type="InterPro" id="IPR037185">
    <property type="entry name" value="EmrE-like"/>
</dbReference>
<keyword evidence="4 5" id="KW-0472">Membrane</keyword>
<dbReference type="InterPro" id="IPR000620">
    <property type="entry name" value="EamA_dom"/>
</dbReference>
<gene>
    <name evidence="7" type="ORF">UFOPK1909_00498</name>
</gene>
<proteinExistence type="predicted"/>
<dbReference type="InterPro" id="IPR050638">
    <property type="entry name" value="AA-Vitamin_Transporters"/>
</dbReference>
<feature type="transmembrane region" description="Helical" evidence="5">
    <location>
        <begin position="124"/>
        <end position="143"/>
    </location>
</feature>
<dbReference type="GO" id="GO:0016020">
    <property type="term" value="C:membrane"/>
    <property type="evidence" value="ECO:0007669"/>
    <property type="project" value="UniProtKB-SubCell"/>
</dbReference>
<dbReference type="Pfam" id="PF00892">
    <property type="entry name" value="EamA"/>
    <property type="match status" value="2"/>
</dbReference>
<feature type="transmembrane region" description="Helical" evidence="5">
    <location>
        <begin position="213"/>
        <end position="233"/>
    </location>
</feature>
<dbReference type="AlphaFoldDB" id="A0A6J6I8C1"/>
<evidence type="ECO:0000256" key="5">
    <source>
        <dbReference type="SAM" id="Phobius"/>
    </source>
</evidence>